<dbReference type="PANTHER" id="PTHR24198:SF188">
    <property type="entry name" value="ANKYRIN REPEAT DOMAIN 55"/>
    <property type="match status" value="1"/>
</dbReference>
<evidence type="ECO:0000256" key="2">
    <source>
        <dbReference type="ARBA" id="ARBA00023043"/>
    </source>
</evidence>
<dbReference type="AlphaFoldDB" id="A0A9F2WK91"/>
<evidence type="ECO:0000313" key="6">
    <source>
        <dbReference type="RefSeq" id="XP_007441118.2"/>
    </source>
</evidence>
<evidence type="ECO:0000256" key="1">
    <source>
        <dbReference type="ARBA" id="ARBA00022737"/>
    </source>
</evidence>
<feature type="repeat" description="ANK" evidence="3">
    <location>
        <begin position="155"/>
        <end position="187"/>
    </location>
</feature>
<dbReference type="GO" id="GO:0005737">
    <property type="term" value="C:cytoplasm"/>
    <property type="evidence" value="ECO:0007669"/>
    <property type="project" value="TreeGrafter"/>
</dbReference>
<dbReference type="InterPro" id="IPR036770">
    <property type="entry name" value="Ankyrin_rpt-contain_sf"/>
</dbReference>
<accession>A0A9F2WK91</accession>
<dbReference type="Proteomes" id="UP000695026">
    <property type="component" value="Unplaced"/>
</dbReference>
<dbReference type="SUPFAM" id="SSF48403">
    <property type="entry name" value="Ankyrin repeat"/>
    <property type="match status" value="1"/>
</dbReference>
<keyword evidence="1" id="KW-0677">Repeat</keyword>
<evidence type="ECO:0000256" key="4">
    <source>
        <dbReference type="SAM" id="MobiDB-lite"/>
    </source>
</evidence>
<dbReference type="PANTHER" id="PTHR24198">
    <property type="entry name" value="ANKYRIN REPEAT AND PROTEIN KINASE DOMAIN-CONTAINING PROTEIN"/>
    <property type="match status" value="1"/>
</dbReference>
<protein>
    <submittedName>
        <fullName evidence="6">Ankyrin repeat domain-containing protein 55</fullName>
    </submittedName>
</protein>
<keyword evidence="5" id="KW-1185">Reference proteome</keyword>
<dbReference type="Pfam" id="PF00023">
    <property type="entry name" value="Ank"/>
    <property type="match status" value="1"/>
</dbReference>
<dbReference type="PROSITE" id="PS50297">
    <property type="entry name" value="ANK_REP_REGION"/>
    <property type="match status" value="3"/>
</dbReference>
<dbReference type="KEGG" id="pbi:103057542"/>
<dbReference type="OrthoDB" id="539213at2759"/>
<reference evidence="6" key="1">
    <citation type="submission" date="2025-08" db="UniProtKB">
        <authorList>
            <consortium name="RefSeq"/>
        </authorList>
    </citation>
    <scope>IDENTIFICATION</scope>
    <source>
        <tissue evidence="6">Liver</tissue>
    </source>
</reference>
<evidence type="ECO:0000256" key="3">
    <source>
        <dbReference type="PROSITE-ProRule" id="PRU00023"/>
    </source>
</evidence>
<gene>
    <name evidence="6" type="primary">ANKRD55</name>
</gene>
<proteinExistence type="predicted"/>
<feature type="repeat" description="ANK" evidence="3">
    <location>
        <begin position="258"/>
        <end position="290"/>
    </location>
</feature>
<dbReference type="CTD" id="79722"/>
<dbReference type="Pfam" id="PF12796">
    <property type="entry name" value="Ank_2"/>
    <property type="match status" value="2"/>
</dbReference>
<organism evidence="5 6">
    <name type="scientific">Python bivittatus</name>
    <name type="common">Burmese python</name>
    <name type="synonym">Python molurus bivittatus</name>
    <dbReference type="NCBI Taxonomy" id="176946"/>
    <lineage>
        <taxon>Eukaryota</taxon>
        <taxon>Metazoa</taxon>
        <taxon>Chordata</taxon>
        <taxon>Craniata</taxon>
        <taxon>Vertebrata</taxon>
        <taxon>Euteleostomi</taxon>
        <taxon>Lepidosauria</taxon>
        <taxon>Squamata</taxon>
        <taxon>Bifurcata</taxon>
        <taxon>Unidentata</taxon>
        <taxon>Episquamata</taxon>
        <taxon>Toxicofera</taxon>
        <taxon>Serpentes</taxon>
        <taxon>Henophidia</taxon>
        <taxon>Pythonidae</taxon>
        <taxon>Python</taxon>
    </lineage>
</organism>
<dbReference type="OMA" id="VFCKAWT"/>
<dbReference type="SMART" id="SM00248">
    <property type="entry name" value="ANK"/>
    <property type="match status" value="9"/>
</dbReference>
<dbReference type="GeneID" id="103057542"/>
<keyword evidence="2 3" id="KW-0040">ANK repeat</keyword>
<feature type="repeat" description="ANK" evidence="3">
    <location>
        <begin position="54"/>
        <end position="86"/>
    </location>
</feature>
<feature type="region of interest" description="Disordered" evidence="4">
    <location>
        <begin position="460"/>
        <end position="491"/>
    </location>
</feature>
<name>A0A9F2WK91_PYTBI</name>
<dbReference type="PROSITE" id="PS50088">
    <property type="entry name" value="ANK_REPEAT"/>
    <property type="match status" value="3"/>
</dbReference>
<dbReference type="RefSeq" id="XP_007441118.2">
    <property type="nucleotide sequence ID" value="XM_007441056.2"/>
</dbReference>
<dbReference type="Gene3D" id="1.25.40.20">
    <property type="entry name" value="Ankyrin repeat-containing domain"/>
    <property type="match status" value="3"/>
</dbReference>
<evidence type="ECO:0000313" key="5">
    <source>
        <dbReference type="Proteomes" id="UP000695026"/>
    </source>
</evidence>
<sequence>MDFSTSSVFDRQKGDSAEEIDLTLVYQAAANGDINTLTTVIREDPSILECCDSEGCTPLMHAISGRQLDTVKLLLKMGANINTQDARGRTSLSLATYLGWLEGCVSLLRNGARQNIPDKNGRLPLHAATADPNVRLLSVLLQQSDLSEINHQDNEGMTSLHWAAFHNQPQHVQTLLHKGADPTLVDKDFKTALHWAVQSGNRILCSIILNHHQGPSIINYDDENGKTCIHVAAAAGYSDVISELAKIPECNLQALDVDDRTPLHWAAAAGKADCVKILLQLGVESSPRDINENTPLSYALFCGHTACIALLSQENRPELFHHVSSQNNKLSKKEGRFSMLNQIFSSKKKKGDWKANLKEKSRDRSQREETSEVDEIITTFDCIMDSSYNCSSKECMKATDLKKRNADTKKYLISENNTPDYNGFPPIRTQSLPPITVSHSFLTSSHTTISSMNMESDSHNFATWSQKSRSEHDLSSQRSSQQALDSPWKVDKNQTSKYKDWTTMPSDNKLIDGLFPNRSHHVLCPPHLPHLSNLSPGKNFQQTTLELPRVKDLTAVRNNLAPIVKHCEQKVQLSPNQAPQGTKELKILSLNSLRTGTSILPPTFATKSTNAGLSQYSFLSLQSTKPLRTSKVLPAIPSQKGSSFTNGSTSHAQALWLQGRPQSGPLPLRRTPPPSPPFWDPKLGILAARDPLREAPPLRLPRPSPHVTTMPANGGPNGSLAHAVSLQLYPRDGAETSPPLGWRAMVRGLRVWRN</sequence>
<dbReference type="InterPro" id="IPR002110">
    <property type="entry name" value="Ankyrin_rpt"/>
</dbReference>